<dbReference type="SUPFAM" id="SSF53448">
    <property type="entry name" value="Nucleotide-diphospho-sugar transferases"/>
    <property type="match status" value="1"/>
</dbReference>
<dbReference type="AlphaFoldDB" id="A0AA41GAS6"/>
<dbReference type="Pfam" id="PF00535">
    <property type="entry name" value="Glycos_transf_2"/>
    <property type="match status" value="1"/>
</dbReference>
<evidence type="ECO:0000313" key="2">
    <source>
        <dbReference type="EMBL" id="MBV0903307.1"/>
    </source>
</evidence>
<accession>A0AA41GAS6</accession>
<protein>
    <submittedName>
        <fullName evidence="2">Glycosyltransferase family 2 protein</fullName>
    </submittedName>
</protein>
<organism evidence="2 3">
    <name type="scientific">Haloarcula salina</name>
    <dbReference type="NCBI Taxonomy" id="1429914"/>
    <lineage>
        <taxon>Archaea</taxon>
        <taxon>Methanobacteriati</taxon>
        <taxon>Methanobacteriota</taxon>
        <taxon>Stenosarchaea group</taxon>
        <taxon>Halobacteria</taxon>
        <taxon>Halobacteriales</taxon>
        <taxon>Haloarculaceae</taxon>
        <taxon>Haloarcula</taxon>
    </lineage>
</organism>
<gene>
    <name evidence="2" type="ORF">KTS37_16075</name>
</gene>
<dbReference type="PANTHER" id="PTHR22916:SF3">
    <property type="entry name" value="UDP-GLCNAC:BETAGAL BETA-1,3-N-ACETYLGLUCOSAMINYLTRANSFERASE-LIKE PROTEIN 1"/>
    <property type="match status" value="1"/>
</dbReference>
<name>A0AA41GAS6_9EURY</name>
<dbReference type="CDD" id="cd00761">
    <property type="entry name" value="Glyco_tranf_GTA_type"/>
    <property type="match status" value="1"/>
</dbReference>
<dbReference type="InterPro" id="IPR001173">
    <property type="entry name" value="Glyco_trans_2-like"/>
</dbReference>
<evidence type="ECO:0000259" key="1">
    <source>
        <dbReference type="Pfam" id="PF00535"/>
    </source>
</evidence>
<dbReference type="InterPro" id="IPR029044">
    <property type="entry name" value="Nucleotide-diphossugar_trans"/>
</dbReference>
<sequence length="305" mass="34297">MSGDPTVSVVVPTYNRPARLHRAIESISEQTYGNIEIIVVDDHSKEPASSIVDGISTAFDITVLRHSENRGANAARNSGIERATGEYISFLDDDDTWEPDKITKQVQKIESESIGLVYTGMKHINDDGEVTQESRPQQTVSSPAQILKSNTIGSFSVVLVDREVISQVGLPDEKLPIWQDKEWYIRIARQYDLAPVKESLVNHHHGSGDRVSGNFDGLVETTLPHILTEFRDEIDSQSLVERQRTYSEIYYSISRYGLATGHFSAAKRYSRLALIRFPFNYKALAAFVFSLRKGYLYSSYKSIAD</sequence>
<dbReference type="RefSeq" id="WP_162414045.1">
    <property type="nucleotide sequence ID" value="NZ_JAHQXE010000005.1"/>
</dbReference>
<dbReference type="Proteomes" id="UP001166304">
    <property type="component" value="Unassembled WGS sequence"/>
</dbReference>
<dbReference type="EMBL" id="JAHQXE010000005">
    <property type="protein sequence ID" value="MBV0903307.1"/>
    <property type="molecule type" value="Genomic_DNA"/>
</dbReference>
<comment type="caution">
    <text evidence="2">The sequence shown here is derived from an EMBL/GenBank/DDBJ whole genome shotgun (WGS) entry which is preliminary data.</text>
</comment>
<dbReference type="Gene3D" id="3.90.550.10">
    <property type="entry name" value="Spore Coat Polysaccharide Biosynthesis Protein SpsA, Chain A"/>
    <property type="match status" value="1"/>
</dbReference>
<feature type="domain" description="Glycosyltransferase 2-like" evidence="1">
    <location>
        <begin position="8"/>
        <end position="150"/>
    </location>
</feature>
<proteinExistence type="predicted"/>
<reference evidence="2" key="1">
    <citation type="submission" date="2021-06" db="EMBL/GenBank/DDBJ databases">
        <title>New haloarchaea isolates fom saline soil.</title>
        <authorList>
            <person name="Duran-Viseras A."/>
            <person name="Sanchez-Porro C.S."/>
            <person name="Ventosa A."/>
        </authorList>
    </citation>
    <scope>NUCLEOTIDE SEQUENCE</scope>
    <source>
        <strain evidence="2">JCM 18369</strain>
    </source>
</reference>
<evidence type="ECO:0000313" key="3">
    <source>
        <dbReference type="Proteomes" id="UP001166304"/>
    </source>
</evidence>
<dbReference type="PANTHER" id="PTHR22916">
    <property type="entry name" value="GLYCOSYLTRANSFERASE"/>
    <property type="match status" value="1"/>
</dbReference>
<dbReference type="GO" id="GO:0016758">
    <property type="term" value="F:hexosyltransferase activity"/>
    <property type="evidence" value="ECO:0007669"/>
    <property type="project" value="UniProtKB-ARBA"/>
</dbReference>
<keyword evidence="3" id="KW-1185">Reference proteome</keyword>